<comment type="subcellular location">
    <subcellularLocation>
        <location evidence="3">Secreted</location>
    </subcellularLocation>
    <subcellularLocation>
        <location evidence="3">Bacterial flagellum</location>
    </subcellularLocation>
</comment>
<dbReference type="InterPro" id="IPR001492">
    <property type="entry name" value="Flagellin"/>
</dbReference>
<protein>
    <recommendedName>
        <fullName evidence="3">Flagellin</fullName>
    </recommendedName>
</protein>
<gene>
    <name evidence="6" type="ORF">CKY28_10185</name>
</gene>
<dbReference type="Gene3D" id="1.20.1330.10">
    <property type="entry name" value="f41 fragment of flagellin, N-terminal domain"/>
    <property type="match status" value="1"/>
</dbReference>
<dbReference type="Proteomes" id="UP000218151">
    <property type="component" value="Unassembled WGS sequence"/>
</dbReference>
<evidence type="ECO:0000256" key="3">
    <source>
        <dbReference type="RuleBase" id="RU362073"/>
    </source>
</evidence>
<evidence type="ECO:0000259" key="4">
    <source>
        <dbReference type="Pfam" id="PF00669"/>
    </source>
</evidence>
<evidence type="ECO:0000313" key="7">
    <source>
        <dbReference type="Proteomes" id="UP000218151"/>
    </source>
</evidence>
<accession>A0A2A2SFI4</accession>
<dbReference type="Pfam" id="PF00669">
    <property type="entry name" value="Flagellin_N"/>
    <property type="match status" value="1"/>
</dbReference>
<dbReference type="InterPro" id="IPR001029">
    <property type="entry name" value="Flagellin_N"/>
</dbReference>
<keyword evidence="3" id="KW-0964">Secreted</keyword>
<feature type="domain" description="Flagellin N-terminal" evidence="4">
    <location>
        <begin position="5"/>
        <end position="138"/>
    </location>
</feature>
<feature type="domain" description="Flagellin C-terminal" evidence="5">
    <location>
        <begin position="219"/>
        <end position="297"/>
    </location>
</feature>
<keyword evidence="6" id="KW-0966">Cell projection</keyword>
<name>A0A2A2SFI4_9SPHN</name>
<dbReference type="PANTHER" id="PTHR42792:SF1">
    <property type="entry name" value="FLAGELLAR HOOK-ASSOCIATED PROTEIN 3"/>
    <property type="match status" value="1"/>
</dbReference>
<dbReference type="SUPFAM" id="SSF64518">
    <property type="entry name" value="Phase 1 flagellin"/>
    <property type="match status" value="1"/>
</dbReference>
<keyword evidence="2 3" id="KW-0975">Bacterial flagellum</keyword>
<evidence type="ECO:0000256" key="1">
    <source>
        <dbReference type="ARBA" id="ARBA00005709"/>
    </source>
</evidence>
<dbReference type="GO" id="GO:0009288">
    <property type="term" value="C:bacterial-type flagellum"/>
    <property type="evidence" value="ECO:0007669"/>
    <property type="project" value="UniProtKB-SubCell"/>
</dbReference>
<comment type="function">
    <text evidence="3">Flagellin is the subunit protein which polymerizes to form the filaments of bacterial flagella.</text>
</comment>
<dbReference type="InterPro" id="IPR046358">
    <property type="entry name" value="Flagellin_C"/>
</dbReference>
<keyword evidence="7" id="KW-1185">Reference proteome</keyword>
<dbReference type="Pfam" id="PF00700">
    <property type="entry name" value="Flagellin_C"/>
    <property type="match status" value="1"/>
</dbReference>
<dbReference type="AlphaFoldDB" id="A0A2A2SFI4"/>
<dbReference type="GO" id="GO:0005576">
    <property type="term" value="C:extracellular region"/>
    <property type="evidence" value="ECO:0007669"/>
    <property type="project" value="UniProtKB-SubCell"/>
</dbReference>
<dbReference type="PANTHER" id="PTHR42792">
    <property type="entry name" value="FLAGELLIN"/>
    <property type="match status" value="1"/>
</dbReference>
<proteinExistence type="inferred from homology"/>
<evidence type="ECO:0000313" key="6">
    <source>
        <dbReference type="EMBL" id="PAX07962.1"/>
    </source>
</evidence>
<reference evidence="7" key="1">
    <citation type="submission" date="2017-09" db="EMBL/GenBank/DDBJ databases">
        <authorList>
            <person name="Feng G."/>
            <person name="Zhu H."/>
        </authorList>
    </citation>
    <scope>NUCLEOTIDE SEQUENCE [LARGE SCALE GENOMIC DNA]</scope>
    <source>
        <strain evidence="7">1PNM-20</strain>
    </source>
</reference>
<organism evidence="6 7">
    <name type="scientific">Sphingomonas lenta</name>
    <dbReference type="NCBI Taxonomy" id="1141887"/>
    <lineage>
        <taxon>Bacteria</taxon>
        <taxon>Pseudomonadati</taxon>
        <taxon>Pseudomonadota</taxon>
        <taxon>Alphaproteobacteria</taxon>
        <taxon>Sphingomonadales</taxon>
        <taxon>Sphingomonadaceae</taxon>
        <taxon>Sphingomonas</taxon>
    </lineage>
</organism>
<evidence type="ECO:0000259" key="5">
    <source>
        <dbReference type="Pfam" id="PF00700"/>
    </source>
</evidence>
<sequence>MQVPTNRFYDAAARNMGRLASRADALQVQIATGKRLAAPSDDALAYRRLEGLRQAKADDATYGANLKLAGSVLAQADTVLGEVNGQLQRASELAIRAANGTMNPGDRKVIAIELNDIAEALVQLVNTTDGRGLPLFGGAGGEAAATLQPDGSYTLAQTVPTAMPVGDGQTIQANDAADRVFGFEGKKGPTDVIAVVADIVAVLEAGGEMTDDLKADMAAALDQTETAQASLGARGARIDMLAAQMQATAANREEARSGLEDADITETVTELQKTMTILQATQASFAKLSSLSLFDYLR</sequence>
<keyword evidence="6" id="KW-0969">Cilium</keyword>
<dbReference type="RefSeq" id="WP_095998205.1">
    <property type="nucleotide sequence ID" value="NZ_NSLI01000003.1"/>
</dbReference>
<dbReference type="EMBL" id="NSLI01000003">
    <property type="protein sequence ID" value="PAX07962.1"/>
    <property type="molecule type" value="Genomic_DNA"/>
</dbReference>
<dbReference type="OrthoDB" id="7389561at2"/>
<comment type="similarity">
    <text evidence="1 3">Belongs to the bacterial flagellin family.</text>
</comment>
<keyword evidence="6" id="KW-0282">Flagellum</keyword>
<evidence type="ECO:0000256" key="2">
    <source>
        <dbReference type="ARBA" id="ARBA00023143"/>
    </source>
</evidence>
<comment type="caution">
    <text evidence="6">The sequence shown here is derived from an EMBL/GenBank/DDBJ whole genome shotgun (WGS) entry which is preliminary data.</text>
</comment>
<dbReference type="GO" id="GO:0005198">
    <property type="term" value="F:structural molecule activity"/>
    <property type="evidence" value="ECO:0007669"/>
    <property type="project" value="UniProtKB-UniRule"/>
</dbReference>